<feature type="region of interest" description="Disordered" evidence="1">
    <location>
        <begin position="126"/>
        <end position="157"/>
    </location>
</feature>
<accession>A0A3S9YNJ5</accession>
<feature type="compositionally biased region" description="Gly residues" evidence="1">
    <location>
        <begin position="21"/>
        <end position="43"/>
    </location>
</feature>
<evidence type="ECO:0000313" key="2">
    <source>
        <dbReference type="EMBL" id="AZS76498.1"/>
    </source>
</evidence>
<evidence type="ECO:0000256" key="1">
    <source>
        <dbReference type="SAM" id="MobiDB-lite"/>
    </source>
</evidence>
<gene>
    <name evidence="2" type="ORF">DDE74_18055</name>
</gene>
<dbReference type="Gene3D" id="1.10.287.1060">
    <property type="entry name" value="ESAT-6-like"/>
    <property type="match status" value="1"/>
</dbReference>
<feature type="region of interest" description="Disordered" evidence="1">
    <location>
        <begin position="19"/>
        <end position="53"/>
    </location>
</feature>
<feature type="compositionally biased region" description="Basic and acidic residues" evidence="1">
    <location>
        <begin position="126"/>
        <end position="146"/>
    </location>
</feature>
<sequence>MTGDAVSWDEEWAALKRKAADGGGMQLASADGGGWRGGSGDGSGDLKSTKSVWSGAGREVQGLRGDIKKALTKLEDEQQGLGAGGCGVQSAAAQQEAYHSWKRYLDAMSGRCSAIQAQLEKAADHLEKNDQAVRSSFDRLSDRYEDTPGVGGRRGQK</sequence>
<evidence type="ECO:0000313" key="3">
    <source>
        <dbReference type="Proteomes" id="UP000275579"/>
    </source>
</evidence>
<protein>
    <submittedName>
        <fullName evidence="2">Uncharacterized protein</fullName>
    </submittedName>
</protein>
<name>A0A3S9YNJ5_9ACTN</name>
<dbReference type="AlphaFoldDB" id="A0A3S9YNJ5"/>
<reference evidence="2 3" key="1">
    <citation type="submission" date="2018-04" db="EMBL/GenBank/DDBJ databases">
        <title>Complete genome sequences of Streptomyces lydicus strain WYEC and characterization of antagonistic properties of biological control agents.</title>
        <authorList>
            <person name="Mariita R.M."/>
            <person name="Sello J.K."/>
        </authorList>
    </citation>
    <scope>NUCLEOTIDE SEQUENCE [LARGE SCALE GENOMIC DNA]</scope>
    <source>
        <strain evidence="2 3">WYEC 108</strain>
    </source>
</reference>
<proteinExistence type="predicted"/>
<dbReference type="Proteomes" id="UP000275579">
    <property type="component" value="Chromosome"/>
</dbReference>
<organism evidence="2 3">
    <name type="scientific">Streptomyces lydicus</name>
    <dbReference type="NCBI Taxonomy" id="47763"/>
    <lineage>
        <taxon>Bacteria</taxon>
        <taxon>Bacillati</taxon>
        <taxon>Actinomycetota</taxon>
        <taxon>Actinomycetes</taxon>
        <taxon>Kitasatosporales</taxon>
        <taxon>Streptomycetaceae</taxon>
        <taxon>Streptomyces</taxon>
    </lineage>
</organism>
<dbReference type="EMBL" id="CP029042">
    <property type="protein sequence ID" value="AZS76498.1"/>
    <property type="molecule type" value="Genomic_DNA"/>
</dbReference>